<proteinExistence type="predicted"/>
<dbReference type="AlphaFoldDB" id="A0LSJ9"/>
<keyword evidence="10" id="KW-1185">Reference proteome</keyword>
<evidence type="ECO:0000256" key="5">
    <source>
        <dbReference type="ARBA" id="ARBA00022801"/>
    </source>
</evidence>
<dbReference type="RefSeq" id="WP_011719472.1">
    <property type="nucleotide sequence ID" value="NC_008578.1"/>
</dbReference>
<evidence type="ECO:0008006" key="11">
    <source>
        <dbReference type="Google" id="ProtNLM"/>
    </source>
</evidence>
<comment type="subcellular location">
    <subcellularLocation>
        <location evidence="1">Cell membrane</location>
        <topology evidence="1">Multi-pass membrane protein</topology>
    </subcellularLocation>
</comment>
<feature type="transmembrane region" description="Helical" evidence="8">
    <location>
        <begin position="70"/>
        <end position="91"/>
    </location>
</feature>
<dbReference type="STRING" id="351607.Acel_0636"/>
<dbReference type="Proteomes" id="UP000008221">
    <property type="component" value="Chromosome"/>
</dbReference>
<feature type="transmembrane region" description="Helical" evidence="8">
    <location>
        <begin position="100"/>
        <end position="118"/>
    </location>
</feature>
<evidence type="ECO:0000256" key="6">
    <source>
        <dbReference type="ARBA" id="ARBA00022989"/>
    </source>
</evidence>
<dbReference type="GO" id="GO:0006508">
    <property type="term" value="P:proteolysis"/>
    <property type="evidence" value="ECO:0007669"/>
    <property type="project" value="UniProtKB-KW"/>
</dbReference>
<evidence type="ECO:0000256" key="8">
    <source>
        <dbReference type="SAM" id="Phobius"/>
    </source>
</evidence>
<protein>
    <recommendedName>
        <fullName evidence="11">Exosortase/archaeosortase family protein</fullName>
    </recommendedName>
</protein>
<evidence type="ECO:0000313" key="10">
    <source>
        <dbReference type="Proteomes" id="UP000008221"/>
    </source>
</evidence>
<dbReference type="GO" id="GO:0008233">
    <property type="term" value="F:peptidase activity"/>
    <property type="evidence" value="ECO:0007669"/>
    <property type="project" value="UniProtKB-KW"/>
</dbReference>
<feature type="transmembrane region" description="Helical" evidence="8">
    <location>
        <begin position="138"/>
        <end position="160"/>
    </location>
</feature>
<evidence type="ECO:0000256" key="7">
    <source>
        <dbReference type="ARBA" id="ARBA00023136"/>
    </source>
</evidence>
<evidence type="ECO:0000313" key="9">
    <source>
        <dbReference type="EMBL" id="ABK52409.1"/>
    </source>
</evidence>
<dbReference type="InParanoid" id="A0LSJ9"/>
<keyword evidence="4 8" id="KW-0812">Transmembrane</keyword>
<keyword evidence="6 8" id="KW-1133">Transmembrane helix</keyword>
<gene>
    <name evidence="9" type="ordered locus">Acel_0636</name>
</gene>
<evidence type="ECO:0000256" key="1">
    <source>
        <dbReference type="ARBA" id="ARBA00004651"/>
    </source>
</evidence>
<accession>A0LSJ9</accession>
<dbReference type="GO" id="GO:0005886">
    <property type="term" value="C:plasma membrane"/>
    <property type="evidence" value="ECO:0007669"/>
    <property type="project" value="UniProtKB-SubCell"/>
</dbReference>
<dbReference type="HOGENOM" id="CLU_1514729_0_0_11"/>
<dbReference type="eggNOG" id="ENOG5033G3N">
    <property type="taxonomic scope" value="Bacteria"/>
</dbReference>
<organism evidence="9 10">
    <name type="scientific">Acidothermus cellulolyticus (strain ATCC 43068 / DSM 8971 / 11B)</name>
    <dbReference type="NCBI Taxonomy" id="351607"/>
    <lineage>
        <taxon>Bacteria</taxon>
        <taxon>Bacillati</taxon>
        <taxon>Actinomycetota</taxon>
        <taxon>Actinomycetes</taxon>
        <taxon>Acidothermales</taxon>
        <taxon>Acidothermaceae</taxon>
        <taxon>Acidothermus</taxon>
    </lineage>
</organism>
<dbReference type="InterPro" id="IPR026392">
    <property type="entry name" value="Exo/Archaeosortase_dom"/>
</dbReference>
<evidence type="ECO:0000256" key="2">
    <source>
        <dbReference type="ARBA" id="ARBA00022475"/>
    </source>
</evidence>
<dbReference type="NCBIfam" id="TIGR04178">
    <property type="entry name" value="exo_archaeo"/>
    <property type="match status" value="1"/>
</dbReference>
<dbReference type="KEGG" id="ace:Acel_0636"/>
<keyword evidence="3" id="KW-0645">Protease</keyword>
<keyword evidence="7 8" id="KW-0472">Membrane</keyword>
<keyword evidence="2" id="KW-1003">Cell membrane</keyword>
<dbReference type="EMBL" id="CP000481">
    <property type="protein sequence ID" value="ABK52409.1"/>
    <property type="molecule type" value="Genomic_DNA"/>
</dbReference>
<reference evidence="9 10" key="1">
    <citation type="journal article" date="2009" name="Genome Res.">
        <title>Complete genome of the cellulolytic thermophile Acidothermus cellulolyticus 11B provides insights into its ecophysiological and evolutionary adaptations.</title>
        <authorList>
            <person name="Barabote R.D."/>
            <person name="Xie G."/>
            <person name="Leu D.H."/>
            <person name="Normand P."/>
            <person name="Necsulea A."/>
            <person name="Daubin V."/>
            <person name="Medigue C."/>
            <person name="Adney W.S."/>
            <person name="Xu X.C."/>
            <person name="Lapidus A."/>
            <person name="Parales R.E."/>
            <person name="Detter C."/>
            <person name="Pujic P."/>
            <person name="Bruce D."/>
            <person name="Lavire C."/>
            <person name="Challacombe J.F."/>
            <person name="Brettin T.S."/>
            <person name="Berry A.M."/>
        </authorList>
    </citation>
    <scope>NUCLEOTIDE SEQUENCE [LARGE SCALE GENOMIC DNA]</scope>
    <source>
        <strain evidence="10">ATCC 43068 / DSM 8971 / 11B</strain>
    </source>
</reference>
<evidence type="ECO:0000256" key="3">
    <source>
        <dbReference type="ARBA" id="ARBA00022670"/>
    </source>
</evidence>
<evidence type="ECO:0000256" key="4">
    <source>
        <dbReference type="ARBA" id="ARBA00022692"/>
    </source>
</evidence>
<sequence>MIRRRAVIAGLLAAALVVAFGGFLLLSDPLRALESRLVLDVLRPGQRVTLVGDHYFQVLPAHHTPFRAQLTPFCSSLVPVLALAAIAAFVVHGHWVRRSAALLTAATLVVICNVLRIAASLWVGLQVGARGLVLFHDWVGTLFGLGYTMIGFFLMLYLLLPRATTRIPRAARVSDVL</sequence>
<name>A0LSJ9_ACIC1</name>
<keyword evidence="5" id="KW-0378">Hydrolase</keyword>